<reference evidence="1 2" key="1">
    <citation type="journal article" date="2021" name="Commun. Biol.">
        <title>The genome of Shorea leprosula (Dipterocarpaceae) highlights the ecological relevance of drought in aseasonal tropical rainforests.</title>
        <authorList>
            <person name="Ng K.K.S."/>
            <person name="Kobayashi M.J."/>
            <person name="Fawcett J.A."/>
            <person name="Hatakeyama M."/>
            <person name="Paape T."/>
            <person name="Ng C.H."/>
            <person name="Ang C.C."/>
            <person name="Tnah L.H."/>
            <person name="Lee C.T."/>
            <person name="Nishiyama T."/>
            <person name="Sese J."/>
            <person name="O'Brien M.J."/>
            <person name="Copetti D."/>
            <person name="Mohd Noor M.I."/>
            <person name="Ong R.C."/>
            <person name="Putra M."/>
            <person name="Sireger I.Z."/>
            <person name="Indrioko S."/>
            <person name="Kosugi Y."/>
            <person name="Izuno A."/>
            <person name="Isagi Y."/>
            <person name="Lee S.L."/>
            <person name="Shimizu K.K."/>
        </authorList>
    </citation>
    <scope>NUCLEOTIDE SEQUENCE [LARGE SCALE GENOMIC DNA]</scope>
    <source>
        <strain evidence="1">214</strain>
    </source>
</reference>
<proteinExistence type="predicted"/>
<protein>
    <submittedName>
        <fullName evidence="1">Uncharacterized protein</fullName>
    </submittedName>
</protein>
<evidence type="ECO:0000313" key="1">
    <source>
        <dbReference type="EMBL" id="GKV41187.1"/>
    </source>
</evidence>
<name>A0AAV5LXP1_9ROSI</name>
<evidence type="ECO:0000313" key="2">
    <source>
        <dbReference type="Proteomes" id="UP001054252"/>
    </source>
</evidence>
<gene>
    <name evidence="1" type="ORF">SLEP1_g48753</name>
</gene>
<comment type="caution">
    <text evidence="1">The sequence shown here is derived from an EMBL/GenBank/DDBJ whole genome shotgun (WGS) entry which is preliminary data.</text>
</comment>
<organism evidence="1 2">
    <name type="scientific">Rubroshorea leprosula</name>
    <dbReference type="NCBI Taxonomy" id="152421"/>
    <lineage>
        <taxon>Eukaryota</taxon>
        <taxon>Viridiplantae</taxon>
        <taxon>Streptophyta</taxon>
        <taxon>Embryophyta</taxon>
        <taxon>Tracheophyta</taxon>
        <taxon>Spermatophyta</taxon>
        <taxon>Magnoliopsida</taxon>
        <taxon>eudicotyledons</taxon>
        <taxon>Gunneridae</taxon>
        <taxon>Pentapetalae</taxon>
        <taxon>rosids</taxon>
        <taxon>malvids</taxon>
        <taxon>Malvales</taxon>
        <taxon>Dipterocarpaceae</taxon>
        <taxon>Rubroshorea</taxon>
    </lineage>
</organism>
<accession>A0AAV5LXP1</accession>
<keyword evidence="2" id="KW-1185">Reference proteome</keyword>
<dbReference type="EMBL" id="BPVZ01000148">
    <property type="protein sequence ID" value="GKV41187.1"/>
    <property type="molecule type" value="Genomic_DNA"/>
</dbReference>
<dbReference type="AlphaFoldDB" id="A0AAV5LXP1"/>
<sequence length="34" mass="4174">MEGRKEEGKYFSLFGCKKIEEKGREEFSLLYFFF</sequence>
<dbReference type="Proteomes" id="UP001054252">
    <property type="component" value="Unassembled WGS sequence"/>
</dbReference>